<evidence type="ECO:0000256" key="7">
    <source>
        <dbReference type="PROSITE-ProRule" id="PRU00191"/>
    </source>
</evidence>
<dbReference type="PRINTS" id="PR00109">
    <property type="entry name" value="TYRKINASE"/>
</dbReference>
<dbReference type="InterPro" id="IPR050198">
    <property type="entry name" value="Non-receptor_tyrosine_kinases"/>
</dbReference>
<evidence type="ECO:0000256" key="4">
    <source>
        <dbReference type="ARBA" id="ARBA00022840"/>
    </source>
</evidence>
<feature type="compositionally biased region" description="Basic and acidic residues" evidence="9">
    <location>
        <begin position="1"/>
        <end position="13"/>
    </location>
</feature>
<dbReference type="EMBL" id="JAIZAY010000011">
    <property type="protein sequence ID" value="KAJ8033795.1"/>
    <property type="molecule type" value="Genomic_DNA"/>
</dbReference>
<name>A0A9Q1H631_HOLLE</name>
<evidence type="ECO:0000256" key="1">
    <source>
        <dbReference type="ARBA" id="ARBA00022679"/>
    </source>
</evidence>
<keyword evidence="7" id="KW-0727">SH2 domain</keyword>
<dbReference type="Pfam" id="PF00017">
    <property type="entry name" value="SH2"/>
    <property type="match status" value="1"/>
</dbReference>
<sequence>MPKSRKSSEDDRYIAPNEPEETAYSDLTSRSSTRRRATEDPPLAAAAMDMSRRRSRRLLQPPGPRPEPLSSKLLDSTISTSIPTTMMTLPEDNRNICVITEGCTVEPRRGNDVRLGKGRYVDVVERLDRDRWVVLCASAKDTTISRKPTKGYIDAKFLRPARQIFAERWFHGSISSDESTKLLENKKAKKGMFHLRLSSQDNVPFTLAVKKKKAEFIRIYWGEEETDVPTDDTMTYTLDDKRVFLTVHELLKYYAEHELLDDRSKFMLDGSFLFDEDVDPWEVDRELIQLDEIIHSRRNKVTIHKAFWKNSLTIVVKEITEEEGDSDLREAEIMKKLHHKNVVQLFGVCSVENPKWILMEYMFYGNFLEFLRGDQGSSLTNDEIFEMLKQTAEGLYHLEVSGIVHRDVAAENVFINHNKNAKVGGFFYARELEKGNSIITDRKKYNHHRKWMAPEVIKRMQYSSKSDVWAFGIVILEAVTRGEEPFYQMTDEEVQRMATSGEKQPIPHDCPSDFKTTIRWCCKSKPSERPSFKSIFEDNNLRDMSEEESDGDEDHVGVYEDHEVKAETRPSGSQSEQIYR</sequence>
<dbReference type="SMART" id="SM00219">
    <property type="entry name" value="TyrKc"/>
    <property type="match status" value="1"/>
</dbReference>
<comment type="catalytic activity">
    <reaction evidence="6 8">
        <text>L-tyrosyl-[protein] + ATP = O-phospho-L-tyrosyl-[protein] + ADP + H(+)</text>
        <dbReference type="Rhea" id="RHEA:10596"/>
        <dbReference type="Rhea" id="RHEA-COMP:10136"/>
        <dbReference type="Rhea" id="RHEA-COMP:20101"/>
        <dbReference type="ChEBI" id="CHEBI:15378"/>
        <dbReference type="ChEBI" id="CHEBI:30616"/>
        <dbReference type="ChEBI" id="CHEBI:46858"/>
        <dbReference type="ChEBI" id="CHEBI:61978"/>
        <dbReference type="ChEBI" id="CHEBI:456216"/>
        <dbReference type="EC" id="2.7.10.2"/>
    </reaction>
</comment>
<feature type="domain" description="SH2" evidence="10">
    <location>
        <begin position="169"/>
        <end position="257"/>
    </location>
</feature>
<accession>A0A9Q1H631</accession>
<feature type="compositionally biased region" description="Basic and acidic residues" evidence="9">
    <location>
        <begin position="532"/>
        <end position="544"/>
    </location>
</feature>
<dbReference type="EC" id="2.7.10.2" evidence="8"/>
<organism evidence="12 13">
    <name type="scientific">Holothuria leucospilota</name>
    <name type="common">Black long sea cucumber</name>
    <name type="synonym">Mertensiothuria leucospilota</name>
    <dbReference type="NCBI Taxonomy" id="206669"/>
    <lineage>
        <taxon>Eukaryota</taxon>
        <taxon>Metazoa</taxon>
        <taxon>Echinodermata</taxon>
        <taxon>Eleutherozoa</taxon>
        <taxon>Echinozoa</taxon>
        <taxon>Holothuroidea</taxon>
        <taxon>Aspidochirotacea</taxon>
        <taxon>Aspidochirotida</taxon>
        <taxon>Holothuriidae</taxon>
        <taxon>Holothuria</taxon>
    </lineage>
</organism>
<dbReference type="InterPro" id="IPR011009">
    <property type="entry name" value="Kinase-like_dom_sf"/>
</dbReference>
<dbReference type="AlphaFoldDB" id="A0A9Q1H631"/>
<keyword evidence="4 8" id="KW-0067">ATP-binding</keyword>
<keyword evidence="5 8" id="KW-0829">Tyrosine-protein kinase</keyword>
<evidence type="ECO:0000256" key="5">
    <source>
        <dbReference type="ARBA" id="ARBA00023137"/>
    </source>
</evidence>
<feature type="compositionally biased region" description="Polar residues" evidence="9">
    <location>
        <begin position="570"/>
        <end position="580"/>
    </location>
</feature>
<feature type="compositionally biased region" description="Basic and acidic residues" evidence="9">
    <location>
        <begin position="554"/>
        <end position="568"/>
    </location>
</feature>
<feature type="region of interest" description="Disordered" evidence="9">
    <location>
        <begin position="532"/>
        <end position="580"/>
    </location>
</feature>
<evidence type="ECO:0000259" key="11">
    <source>
        <dbReference type="PROSITE" id="PS50011"/>
    </source>
</evidence>
<dbReference type="GO" id="GO:0005524">
    <property type="term" value="F:ATP binding"/>
    <property type="evidence" value="ECO:0007669"/>
    <property type="project" value="UniProtKB-KW"/>
</dbReference>
<dbReference type="InterPro" id="IPR020635">
    <property type="entry name" value="Tyr_kinase_cat_dom"/>
</dbReference>
<dbReference type="InterPro" id="IPR008266">
    <property type="entry name" value="Tyr_kinase_AS"/>
</dbReference>
<evidence type="ECO:0000313" key="12">
    <source>
        <dbReference type="EMBL" id="KAJ8033795.1"/>
    </source>
</evidence>
<dbReference type="SUPFAM" id="SSF56112">
    <property type="entry name" value="Protein kinase-like (PK-like)"/>
    <property type="match status" value="1"/>
</dbReference>
<evidence type="ECO:0000256" key="9">
    <source>
        <dbReference type="SAM" id="MobiDB-lite"/>
    </source>
</evidence>
<dbReference type="SMART" id="SM00252">
    <property type="entry name" value="SH2"/>
    <property type="match status" value="1"/>
</dbReference>
<dbReference type="Gene3D" id="3.30.505.10">
    <property type="entry name" value="SH2 domain"/>
    <property type="match status" value="1"/>
</dbReference>
<dbReference type="Gene3D" id="1.10.510.10">
    <property type="entry name" value="Transferase(Phosphotransferase) domain 1"/>
    <property type="match status" value="1"/>
</dbReference>
<dbReference type="InterPro" id="IPR000719">
    <property type="entry name" value="Prot_kinase_dom"/>
</dbReference>
<evidence type="ECO:0000256" key="3">
    <source>
        <dbReference type="ARBA" id="ARBA00022777"/>
    </source>
</evidence>
<dbReference type="OrthoDB" id="6162313at2759"/>
<dbReference type="Pfam" id="PF07714">
    <property type="entry name" value="PK_Tyr_Ser-Thr"/>
    <property type="match status" value="1"/>
</dbReference>
<dbReference type="PANTHER" id="PTHR24418">
    <property type="entry name" value="TYROSINE-PROTEIN KINASE"/>
    <property type="match status" value="1"/>
</dbReference>
<keyword evidence="1 8" id="KW-0808">Transferase</keyword>
<proteinExistence type="inferred from homology"/>
<keyword evidence="3 8" id="KW-0418">Kinase</keyword>
<dbReference type="SUPFAM" id="SSF55550">
    <property type="entry name" value="SH2 domain"/>
    <property type="match status" value="1"/>
</dbReference>
<evidence type="ECO:0000256" key="6">
    <source>
        <dbReference type="ARBA" id="ARBA00051245"/>
    </source>
</evidence>
<keyword evidence="2 8" id="KW-0547">Nucleotide-binding</keyword>
<protein>
    <recommendedName>
        <fullName evidence="8">Tyrosine-protein kinase</fullName>
        <ecNumber evidence="8">2.7.10.2</ecNumber>
    </recommendedName>
</protein>
<feature type="domain" description="Protein kinase" evidence="11">
    <location>
        <begin position="287"/>
        <end position="541"/>
    </location>
</feature>
<dbReference type="Proteomes" id="UP001152320">
    <property type="component" value="Chromosome 11"/>
</dbReference>
<dbReference type="InterPro" id="IPR036860">
    <property type="entry name" value="SH2_dom_sf"/>
</dbReference>
<comment type="caution">
    <text evidence="12">The sequence shown here is derived from an EMBL/GenBank/DDBJ whole genome shotgun (WGS) entry which is preliminary data.</text>
</comment>
<evidence type="ECO:0000256" key="2">
    <source>
        <dbReference type="ARBA" id="ARBA00022741"/>
    </source>
</evidence>
<dbReference type="PROSITE" id="PS00109">
    <property type="entry name" value="PROTEIN_KINASE_TYR"/>
    <property type="match status" value="1"/>
</dbReference>
<dbReference type="PROSITE" id="PS50011">
    <property type="entry name" value="PROTEIN_KINASE_DOM"/>
    <property type="match status" value="1"/>
</dbReference>
<dbReference type="InterPro" id="IPR001245">
    <property type="entry name" value="Ser-Thr/Tyr_kinase_cat_dom"/>
</dbReference>
<evidence type="ECO:0000313" key="13">
    <source>
        <dbReference type="Proteomes" id="UP001152320"/>
    </source>
</evidence>
<evidence type="ECO:0000256" key="8">
    <source>
        <dbReference type="RuleBase" id="RU362096"/>
    </source>
</evidence>
<evidence type="ECO:0000259" key="10">
    <source>
        <dbReference type="PROSITE" id="PS50001"/>
    </source>
</evidence>
<gene>
    <name evidence="12" type="ORF">HOLleu_24157</name>
</gene>
<dbReference type="GO" id="GO:0004715">
    <property type="term" value="F:non-membrane spanning protein tyrosine kinase activity"/>
    <property type="evidence" value="ECO:0007669"/>
    <property type="project" value="UniProtKB-EC"/>
</dbReference>
<dbReference type="CDD" id="cd00173">
    <property type="entry name" value="SH2"/>
    <property type="match status" value="1"/>
</dbReference>
<keyword evidence="13" id="KW-1185">Reference proteome</keyword>
<reference evidence="12" key="1">
    <citation type="submission" date="2021-10" db="EMBL/GenBank/DDBJ databases">
        <title>Tropical sea cucumber genome reveals ecological adaptation and Cuvierian tubules defense mechanism.</title>
        <authorList>
            <person name="Chen T."/>
        </authorList>
    </citation>
    <scope>NUCLEOTIDE SEQUENCE</scope>
    <source>
        <strain evidence="12">Nanhai2018</strain>
        <tissue evidence="12">Muscle</tissue>
    </source>
</reference>
<comment type="similarity">
    <text evidence="8">Belongs to the protein kinase superfamily. Tyr protein kinase family.</text>
</comment>
<feature type="region of interest" description="Disordered" evidence="9">
    <location>
        <begin position="1"/>
        <end position="51"/>
    </location>
</feature>
<dbReference type="InterPro" id="IPR000980">
    <property type="entry name" value="SH2"/>
</dbReference>
<dbReference type="PROSITE" id="PS50001">
    <property type="entry name" value="SH2"/>
    <property type="match status" value="1"/>
</dbReference>